<keyword evidence="2" id="KW-0238">DNA-binding</keyword>
<feature type="domain" description="SIS" evidence="5">
    <location>
        <begin position="120"/>
        <end position="260"/>
    </location>
</feature>
<dbReference type="EMBL" id="RZGZ01000004">
    <property type="protein sequence ID" value="RUQ98208.1"/>
    <property type="molecule type" value="Genomic_DNA"/>
</dbReference>
<accession>A0A433JPB3</accession>
<feature type="domain" description="HTH rpiR-type" evidence="4">
    <location>
        <begin position="10"/>
        <end position="86"/>
    </location>
</feature>
<evidence type="ECO:0000256" key="2">
    <source>
        <dbReference type="ARBA" id="ARBA00023125"/>
    </source>
</evidence>
<evidence type="ECO:0000259" key="5">
    <source>
        <dbReference type="PROSITE" id="PS51464"/>
    </source>
</evidence>
<dbReference type="InterPro" id="IPR035472">
    <property type="entry name" value="RpiR-like_SIS"/>
</dbReference>
<dbReference type="InterPro" id="IPR047640">
    <property type="entry name" value="RpiR-like"/>
</dbReference>
<dbReference type="Pfam" id="PF01380">
    <property type="entry name" value="SIS"/>
    <property type="match status" value="1"/>
</dbReference>
<organism evidence="6 7">
    <name type="scientific">Labedella endophytica</name>
    <dbReference type="NCBI Taxonomy" id="1523160"/>
    <lineage>
        <taxon>Bacteria</taxon>
        <taxon>Bacillati</taxon>
        <taxon>Actinomycetota</taxon>
        <taxon>Actinomycetes</taxon>
        <taxon>Micrococcales</taxon>
        <taxon>Microbacteriaceae</taxon>
        <taxon>Labedella</taxon>
    </lineage>
</organism>
<keyword evidence="3" id="KW-0804">Transcription</keyword>
<evidence type="ECO:0000313" key="7">
    <source>
        <dbReference type="Proteomes" id="UP000274909"/>
    </source>
</evidence>
<dbReference type="RefSeq" id="WP_127051061.1">
    <property type="nucleotide sequence ID" value="NZ_RZGZ01000004.1"/>
</dbReference>
<dbReference type="PROSITE" id="PS51464">
    <property type="entry name" value="SIS"/>
    <property type="match status" value="1"/>
</dbReference>
<dbReference type="GO" id="GO:0003677">
    <property type="term" value="F:DNA binding"/>
    <property type="evidence" value="ECO:0007669"/>
    <property type="project" value="UniProtKB-KW"/>
</dbReference>
<dbReference type="OrthoDB" id="3770404at2"/>
<comment type="caution">
    <text evidence="6">The sequence shown here is derived from an EMBL/GenBank/DDBJ whole genome shotgun (WGS) entry which is preliminary data.</text>
</comment>
<dbReference type="PANTHER" id="PTHR30514:SF1">
    <property type="entry name" value="HTH-TYPE TRANSCRIPTIONAL REGULATOR HEXR-RELATED"/>
    <property type="match status" value="1"/>
</dbReference>
<dbReference type="Gene3D" id="1.10.10.10">
    <property type="entry name" value="Winged helix-like DNA-binding domain superfamily/Winged helix DNA-binding domain"/>
    <property type="match status" value="1"/>
</dbReference>
<dbReference type="Pfam" id="PF01418">
    <property type="entry name" value="HTH_6"/>
    <property type="match status" value="1"/>
</dbReference>
<evidence type="ECO:0000259" key="4">
    <source>
        <dbReference type="PROSITE" id="PS51071"/>
    </source>
</evidence>
<dbReference type="Gene3D" id="3.40.50.10490">
    <property type="entry name" value="Glucose-6-phosphate isomerase like protein, domain 1"/>
    <property type="match status" value="1"/>
</dbReference>
<dbReference type="InterPro" id="IPR009057">
    <property type="entry name" value="Homeodomain-like_sf"/>
</dbReference>
<dbReference type="GO" id="GO:0097367">
    <property type="term" value="F:carbohydrate derivative binding"/>
    <property type="evidence" value="ECO:0007669"/>
    <property type="project" value="InterPro"/>
</dbReference>
<keyword evidence="7" id="KW-1185">Reference proteome</keyword>
<dbReference type="SUPFAM" id="SSF46689">
    <property type="entry name" value="Homeodomain-like"/>
    <property type="match status" value="1"/>
</dbReference>
<evidence type="ECO:0000256" key="1">
    <source>
        <dbReference type="ARBA" id="ARBA00023015"/>
    </source>
</evidence>
<keyword evidence="1" id="KW-0805">Transcription regulation</keyword>
<dbReference type="SUPFAM" id="SSF53697">
    <property type="entry name" value="SIS domain"/>
    <property type="match status" value="1"/>
</dbReference>
<dbReference type="PANTHER" id="PTHR30514">
    <property type="entry name" value="GLUCOKINASE"/>
    <property type="match status" value="1"/>
</dbReference>
<protein>
    <submittedName>
        <fullName evidence="6">MurR/RpiR family transcriptional regulator</fullName>
    </submittedName>
</protein>
<dbReference type="PROSITE" id="PS51071">
    <property type="entry name" value="HTH_RPIR"/>
    <property type="match status" value="1"/>
</dbReference>
<reference evidence="6 7" key="1">
    <citation type="submission" date="2018-12" db="EMBL/GenBank/DDBJ databases">
        <authorList>
            <person name="Li F."/>
        </authorList>
    </citation>
    <scope>NUCLEOTIDE SEQUENCE [LARGE SCALE GENOMIC DNA]</scope>
    <source>
        <strain evidence="6 7">EGI 6500705</strain>
    </source>
</reference>
<dbReference type="CDD" id="cd05013">
    <property type="entry name" value="SIS_RpiR"/>
    <property type="match status" value="1"/>
</dbReference>
<evidence type="ECO:0000313" key="6">
    <source>
        <dbReference type="EMBL" id="RUQ98208.1"/>
    </source>
</evidence>
<proteinExistence type="predicted"/>
<gene>
    <name evidence="6" type="ORF">ELQ94_14410</name>
</gene>
<dbReference type="InterPro" id="IPR000281">
    <property type="entry name" value="HTH_RpiR"/>
</dbReference>
<sequence>MIHDDVHAERAVMARLRASVPLLGPSERRVAEVVISRPADVVDWSTLELAAAAETSPATVVRACQNLGFRGFQHLRLEIARAVPGAPGARSARGDGVFAEAIDALQLGSASVEPSAVMDAVRGLAAARRIVLVGNGFSSPPLQDTAMRLSALGRSVEAPVDVLAQQFAVHSMSPGDVCLALSYSGANSSTLAAARAAADRGATVVLITSFARSPIARAADVVIATGPSNRAHGVDPFLSRLSHLVVLHQLITELARDEASDSTVAALRGVVADALADEA</sequence>
<dbReference type="GO" id="GO:0003700">
    <property type="term" value="F:DNA-binding transcription factor activity"/>
    <property type="evidence" value="ECO:0007669"/>
    <property type="project" value="InterPro"/>
</dbReference>
<dbReference type="Proteomes" id="UP000274909">
    <property type="component" value="Unassembled WGS sequence"/>
</dbReference>
<dbReference type="InterPro" id="IPR036388">
    <property type="entry name" value="WH-like_DNA-bd_sf"/>
</dbReference>
<dbReference type="InterPro" id="IPR001347">
    <property type="entry name" value="SIS_dom"/>
</dbReference>
<name>A0A433JPB3_9MICO</name>
<dbReference type="AlphaFoldDB" id="A0A433JPB3"/>
<evidence type="ECO:0000256" key="3">
    <source>
        <dbReference type="ARBA" id="ARBA00023163"/>
    </source>
</evidence>
<dbReference type="GO" id="GO:1901135">
    <property type="term" value="P:carbohydrate derivative metabolic process"/>
    <property type="evidence" value="ECO:0007669"/>
    <property type="project" value="InterPro"/>
</dbReference>
<dbReference type="InterPro" id="IPR046348">
    <property type="entry name" value="SIS_dom_sf"/>
</dbReference>